<gene>
    <name evidence="7" type="ORF">ACFPN2_31800</name>
</gene>
<dbReference type="Proteomes" id="UP001595904">
    <property type="component" value="Unassembled WGS sequence"/>
</dbReference>
<evidence type="ECO:0000259" key="6">
    <source>
        <dbReference type="Pfam" id="PF01011"/>
    </source>
</evidence>
<keyword evidence="5" id="KW-0560">Oxidoreductase</keyword>
<dbReference type="Pfam" id="PF01011">
    <property type="entry name" value="PQQ"/>
    <property type="match status" value="2"/>
</dbReference>
<feature type="domain" description="Pyrrolo-quinoline quinone repeat" evidence="6">
    <location>
        <begin position="55"/>
        <end position="381"/>
    </location>
</feature>
<keyword evidence="3" id="KW-0479">Metal-binding</keyword>
<reference evidence="8" key="1">
    <citation type="journal article" date="2019" name="Int. J. Syst. Evol. Microbiol.">
        <title>The Global Catalogue of Microorganisms (GCM) 10K type strain sequencing project: providing services to taxonomists for standard genome sequencing and annotation.</title>
        <authorList>
            <consortium name="The Broad Institute Genomics Platform"/>
            <consortium name="The Broad Institute Genome Sequencing Center for Infectious Disease"/>
            <person name="Wu L."/>
            <person name="Ma J."/>
        </authorList>
    </citation>
    <scope>NUCLEOTIDE SEQUENCE [LARGE SCALE GENOMIC DNA]</scope>
    <source>
        <strain evidence="8">CGMCC 1.10759</strain>
    </source>
</reference>
<comment type="similarity">
    <text evidence="2">Belongs to the bacterial PQQ dehydrogenase family.</text>
</comment>
<dbReference type="EMBL" id="JBHSDU010000015">
    <property type="protein sequence ID" value="MFC4313701.1"/>
    <property type="molecule type" value="Genomic_DNA"/>
</dbReference>
<evidence type="ECO:0000256" key="1">
    <source>
        <dbReference type="ARBA" id="ARBA00001931"/>
    </source>
</evidence>
<name>A0ABV8T1A1_9GAMM</name>
<dbReference type="PROSITE" id="PS51257">
    <property type="entry name" value="PROKAR_LIPOPROTEIN"/>
    <property type="match status" value="1"/>
</dbReference>
<evidence type="ECO:0000256" key="5">
    <source>
        <dbReference type="ARBA" id="ARBA00023002"/>
    </source>
</evidence>
<accession>A0ABV8T1A1</accession>
<comment type="caution">
    <text evidence="7">The sequence shown here is derived from an EMBL/GenBank/DDBJ whole genome shotgun (WGS) entry which is preliminary data.</text>
</comment>
<evidence type="ECO:0000256" key="2">
    <source>
        <dbReference type="ARBA" id="ARBA00008156"/>
    </source>
</evidence>
<proteinExistence type="inferred from homology"/>
<dbReference type="Gene3D" id="2.140.10.10">
    <property type="entry name" value="Quinoprotein alcohol dehydrogenase-like superfamily"/>
    <property type="match status" value="1"/>
</dbReference>
<sequence>MKVHHPVALLMVLGASLGACQQKAKEQHPASWHEGAVAGAKTDVKTISPLPAGEWSLPAGDYANTRFSSLDQITQANARNLKVITTVSTGVPHGHEGGPLVVKNTMYVVTPYPNNLMALDLTQPGGALKWVYEPHPDPRAVGIACCDIVNRGASYADGKIIYNTLDAHTVAVDAETGKEVWRAKVGNIDVGETVTMAPLVVKDKVIVGNSGAELGVRGWVLALDVKDGHEVWRAYNTGPDADVLIGANFKPFYPKDQGKDLGVSSWPGEQWKLGGSTVWGWVSYDPELNLIYYGTGNPGVWNPDIRPGDNKWSSSILARDADTGQARWAYQISAHDAWDYDEIMENVLVDMNYGGRMRKLLIHPGRTGFVFVLDRENGQLLSADKFQPVNWADGYDLQTGKPRENADKRTHFGVVTKNICPSSTGGKEFVPSSLSPRTGLLYIPAHNTCMDYEGIESNYIAGTPYLGADVRMFRGPGDYHGELVAWDPVARKEVWGIKERDLPVYSGVLSTAGDVVFYGTMDGWFRAVDARSGEQLWQFKTGSGIVGNPMTYLGPDGKQYVAVYSGVGGWMGAVAFPSISADDPYAGLGVVGAMAQIKQHTGPGDTLYVFGL</sequence>
<evidence type="ECO:0000256" key="4">
    <source>
        <dbReference type="ARBA" id="ARBA00022891"/>
    </source>
</evidence>
<dbReference type="InterPro" id="IPR002372">
    <property type="entry name" value="PQQ_rpt_dom"/>
</dbReference>
<dbReference type="PANTHER" id="PTHR32303">
    <property type="entry name" value="QUINOPROTEIN ALCOHOL DEHYDROGENASE (CYTOCHROME C)"/>
    <property type="match status" value="1"/>
</dbReference>
<evidence type="ECO:0000256" key="3">
    <source>
        <dbReference type="ARBA" id="ARBA00022723"/>
    </source>
</evidence>
<protein>
    <submittedName>
        <fullName evidence="7">Methanol/ethanol family PQQ-dependent dehydrogenase</fullName>
    </submittedName>
</protein>
<keyword evidence="8" id="KW-1185">Reference proteome</keyword>
<dbReference type="InterPro" id="IPR001479">
    <property type="entry name" value="Quinoprotein_DH_CS"/>
</dbReference>
<dbReference type="RefSeq" id="WP_380604251.1">
    <property type="nucleotide sequence ID" value="NZ_JBHSDU010000015.1"/>
</dbReference>
<organism evidence="7 8">
    <name type="scientific">Steroidobacter flavus</name>
    <dbReference type="NCBI Taxonomy" id="1842136"/>
    <lineage>
        <taxon>Bacteria</taxon>
        <taxon>Pseudomonadati</taxon>
        <taxon>Pseudomonadota</taxon>
        <taxon>Gammaproteobacteria</taxon>
        <taxon>Steroidobacterales</taxon>
        <taxon>Steroidobacteraceae</taxon>
        <taxon>Steroidobacter</taxon>
    </lineage>
</organism>
<dbReference type="CDD" id="cd10278">
    <property type="entry name" value="PQQ_MDH"/>
    <property type="match status" value="1"/>
</dbReference>
<dbReference type="SUPFAM" id="SSF50998">
    <property type="entry name" value="Quinoprotein alcohol dehydrogenase-like"/>
    <property type="match status" value="1"/>
</dbReference>
<evidence type="ECO:0000313" key="8">
    <source>
        <dbReference type="Proteomes" id="UP001595904"/>
    </source>
</evidence>
<evidence type="ECO:0000313" key="7">
    <source>
        <dbReference type="EMBL" id="MFC4313701.1"/>
    </source>
</evidence>
<dbReference type="InterPro" id="IPR018391">
    <property type="entry name" value="PQQ_b-propeller_rpt"/>
</dbReference>
<dbReference type="SMART" id="SM00564">
    <property type="entry name" value="PQQ"/>
    <property type="match status" value="4"/>
</dbReference>
<keyword evidence="4" id="KW-0634">PQQ</keyword>
<dbReference type="PANTHER" id="PTHR32303:SF4">
    <property type="entry name" value="QUINOPROTEIN GLUCOSE DEHYDROGENASE"/>
    <property type="match status" value="1"/>
</dbReference>
<dbReference type="NCBIfam" id="TIGR03075">
    <property type="entry name" value="PQQ_enz_alc_DH"/>
    <property type="match status" value="1"/>
</dbReference>
<dbReference type="InterPro" id="IPR011047">
    <property type="entry name" value="Quinoprotein_ADH-like_sf"/>
</dbReference>
<dbReference type="InterPro" id="IPR017512">
    <property type="entry name" value="PQQ_MeOH/EtOH_DH"/>
</dbReference>
<dbReference type="PROSITE" id="PS00364">
    <property type="entry name" value="BACTERIAL_PQQ_2"/>
    <property type="match status" value="1"/>
</dbReference>
<feature type="domain" description="Pyrrolo-quinoline quinone repeat" evidence="6">
    <location>
        <begin position="502"/>
        <end position="561"/>
    </location>
</feature>
<comment type="cofactor">
    <cofactor evidence="1">
        <name>pyrroloquinoline quinone</name>
        <dbReference type="ChEBI" id="CHEBI:58442"/>
    </cofactor>
</comment>